<name>A0A553H388_9PSED</name>
<dbReference type="InterPro" id="IPR007497">
    <property type="entry name" value="SIMPL/DUF541"/>
</dbReference>
<organism evidence="2 3">
    <name type="scientific">Pseudomonas mangiferae</name>
    <dbReference type="NCBI Taxonomy" id="2593654"/>
    <lineage>
        <taxon>Bacteria</taxon>
        <taxon>Pseudomonadati</taxon>
        <taxon>Pseudomonadota</taxon>
        <taxon>Gammaproteobacteria</taxon>
        <taxon>Pseudomonadales</taxon>
        <taxon>Pseudomonadaceae</taxon>
        <taxon>Pseudomonas</taxon>
    </lineage>
</organism>
<dbReference type="GO" id="GO:0006974">
    <property type="term" value="P:DNA damage response"/>
    <property type="evidence" value="ECO:0007669"/>
    <property type="project" value="TreeGrafter"/>
</dbReference>
<accession>A0A553H388</accession>
<feature type="chain" id="PRO_5022224430" evidence="1">
    <location>
        <begin position="26"/>
        <end position="237"/>
    </location>
</feature>
<keyword evidence="3" id="KW-1185">Reference proteome</keyword>
<gene>
    <name evidence="2" type="ORF">FM069_03210</name>
</gene>
<dbReference type="OrthoDB" id="7062395at2"/>
<evidence type="ECO:0000256" key="1">
    <source>
        <dbReference type="SAM" id="SignalP"/>
    </source>
</evidence>
<dbReference type="Gene3D" id="3.30.70.2970">
    <property type="entry name" value="Protein of unknown function (DUF541), domain 2"/>
    <property type="match status" value="1"/>
</dbReference>
<dbReference type="Proteomes" id="UP000315235">
    <property type="component" value="Unassembled WGS sequence"/>
</dbReference>
<dbReference type="EMBL" id="VJOY01000002">
    <property type="protein sequence ID" value="TRX76210.1"/>
    <property type="molecule type" value="Genomic_DNA"/>
</dbReference>
<evidence type="ECO:0000313" key="2">
    <source>
        <dbReference type="EMBL" id="TRX76210.1"/>
    </source>
</evidence>
<dbReference type="PANTHER" id="PTHR34387:SF1">
    <property type="entry name" value="PERIPLASMIC IMMUNOGENIC PROTEIN"/>
    <property type="match status" value="1"/>
</dbReference>
<dbReference type="AlphaFoldDB" id="A0A553H388"/>
<dbReference type="PANTHER" id="PTHR34387">
    <property type="entry name" value="SLR1258 PROTEIN"/>
    <property type="match status" value="1"/>
</dbReference>
<dbReference type="InterPro" id="IPR052022">
    <property type="entry name" value="26kDa_periplasmic_antigen"/>
</dbReference>
<sequence>MLASIRFAATATLLAASVASLHAQADEPRYNQVALSARVSQDVPRDLMNVTLYSEEQDSDPAKLAERVTTGLNAAIERARKVQGVKITQGSRNSYPVYDDKGQHITGWRERADIRLESADFAALAKLTAELLQQLKMGGMNFDIADATRKQNEDGLMKDAVNAFKARAQLATEALGGNGYKLVSLNLNASGFEPMPRMRMAAMKSMGAMDAAPSPEIEAGTSEVTVNAEGIIEVQMP</sequence>
<dbReference type="Pfam" id="PF04402">
    <property type="entry name" value="SIMPL"/>
    <property type="match status" value="1"/>
</dbReference>
<feature type="signal peptide" evidence="1">
    <location>
        <begin position="1"/>
        <end position="25"/>
    </location>
</feature>
<dbReference type="Gene3D" id="3.30.110.170">
    <property type="entry name" value="Protein of unknown function (DUF541), domain 1"/>
    <property type="match status" value="1"/>
</dbReference>
<dbReference type="RefSeq" id="WP_143486838.1">
    <property type="nucleotide sequence ID" value="NZ_VJOY01000002.1"/>
</dbReference>
<keyword evidence="1" id="KW-0732">Signal</keyword>
<protein>
    <submittedName>
        <fullName evidence="2">DUF541 domain-containing protein</fullName>
    </submittedName>
</protein>
<reference evidence="2 3" key="1">
    <citation type="submission" date="2019-07" db="EMBL/GenBank/DDBJ databases">
        <title>Pseudomonas mangiferae sp. nov., isolated from bark of mango tree in Thailand.</title>
        <authorList>
            <person name="Srisuk N."/>
            <person name="Anurat P."/>
        </authorList>
    </citation>
    <scope>NUCLEOTIDE SEQUENCE [LARGE SCALE GENOMIC DNA]</scope>
    <source>
        <strain evidence="2 3">DMKU_BBB3-04</strain>
    </source>
</reference>
<comment type="caution">
    <text evidence="2">The sequence shown here is derived from an EMBL/GenBank/DDBJ whole genome shotgun (WGS) entry which is preliminary data.</text>
</comment>
<evidence type="ECO:0000313" key="3">
    <source>
        <dbReference type="Proteomes" id="UP000315235"/>
    </source>
</evidence>
<proteinExistence type="predicted"/>